<keyword evidence="2" id="KW-0418">Kinase</keyword>
<dbReference type="InterPro" id="IPR036388">
    <property type="entry name" value="WH-like_DNA-bd_sf"/>
</dbReference>
<dbReference type="Gene3D" id="3.30.420.40">
    <property type="match status" value="2"/>
</dbReference>
<dbReference type="InterPro" id="IPR043129">
    <property type="entry name" value="ATPase_NBD"/>
</dbReference>
<comment type="caution">
    <text evidence="2">The sequence shown here is derived from an EMBL/GenBank/DDBJ whole genome shotgun (WGS) entry which is preliminary data.</text>
</comment>
<dbReference type="EMBL" id="JADOUF010000001">
    <property type="protein sequence ID" value="MBG6135020.1"/>
    <property type="molecule type" value="Genomic_DNA"/>
</dbReference>
<evidence type="ECO:0000256" key="1">
    <source>
        <dbReference type="ARBA" id="ARBA00006479"/>
    </source>
</evidence>
<dbReference type="GO" id="GO:0016301">
    <property type="term" value="F:kinase activity"/>
    <property type="evidence" value="ECO:0007669"/>
    <property type="project" value="UniProtKB-KW"/>
</dbReference>
<dbReference type="PROSITE" id="PS01125">
    <property type="entry name" value="ROK"/>
    <property type="match status" value="1"/>
</dbReference>
<accession>A0A8J7G902</accession>
<proteinExistence type="inferred from homology"/>
<organism evidence="2 3">
    <name type="scientific">Longispora fulva</name>
    <dbReference type="NCBI Taxonomy" id="619741"/>
    <lineage>
        <taxon>Bacteria</taxon>
        <taxon>Bacillati</taxon>
        <taxon>Actinomycetota</taxon>
        <taxon>Actinomycetes</taxon>
        <taxon>Micromonosporales</taxon>
        <taxon>Micromonosporaceae</taxon>
        <taxon>Longispora</taxon>
    </lineage>
</organism>
<dbReference type="RefSeq" id="WP_197002187.1">
    <property type="nucleotide sequence ID" value="NZ_BONS01000004.1"/>
</dbReference>
<reference evidence="2" key="1">
    <citation type="submission" date="2020-11" db="EMBL/GenBank/DDBJ databases">
        <title>Sequencing the genomes of 1000 actinobacteria strains.</title>
        <authorList>
            <person name="Klenk H.-P."/>
        </authorList>
    </citation>
    <scope>NUCLEOTIDE SEQUENCE</scope>
    <source>
        <strain evidence="2">DSM 45356</strain>
    </source>
</reference>
<dbReference type="InterPro" id="IPR049874">
    <property type="entry name" value="ROK_cs"/>
</dbReference>
<keyword evidence="2" id="KW-0808">Transferase</keyword>
<protein>
    <submittedName>
        <fullName evidence="2">Putative NBD/HSP70 family sugar kinase</fullName>
    </submittedName>
</protein>
<dbReference type="PANTHER" id="PTHR18964">
    <property type="entry name" value="ROK (REPRESSOR, ORF, KINASE) FAMILY"/>
    <property type="match status" value="1"/>
</dbReference>
<dbReference type="InterPro" id="IPR036390">
    <property type="entry name" value="WH_DNA-bd_sf"/>
</dbReference>
<dbReference type="PROSITE" id="PS00519">
    <property type="entry name" value="HTH_ASNC_1"/>
    <property type="match status" value="1"/>
</dbReference>
<sequence>MARSPIAPAPASAGDVLRLVLTGTADTRGDIGRLTGLSRTAVTARVSELLTRGLLVETTVGPSTGGRPPVRLSFNAAAGVVLAAAVGVTRTQFGVYDLAGDPLAEDSGPLDATRGPEAVFAWLLDRWRGLLAELGRTADDVRGVGLAVPAPVDVATGRTGTPPTFAGWDDVDLAAPFAAEFGVPVVVDNDVNAMAVGEHWARRAEGITDLLAVKVSAGIGAGVVAGGVLQRGAIGAAGELGHIRVENGGGVLCRCGNSDCLEAVAGGSALVRRLADDGLPVSSVADLVSMVGDGNPRVVHTVRDAGRRLGEVLAAAVNILNPAVVVLGGDLARAYEPLVAGVRETVYQRAAAYATRRLRIVPSVLDERAGLVGCTVLVLNRVLSASAVDAAVAARTPR</sequence>
<name>A0A8J7G902_9ACTN</name>
<comment type="similarity">
    <text evidence="1">Belongs to the ROK (NagC/XylR) family.</text>
</comment>
<keyword evidence="3" id="KW-1185">Reference proteome</keyword>
<dbReference type="Proteomes" id="UP000622552">
    <property type="component" value="Unassembled WGS sequence"/>
</dbReference>
<dbReference type="InterPro" id="IPR000600">
    <property type="entry name" value="ROK"/>
</dbReference>
<evidence type="ECO:0000313" key="2">
    <source>
        <dbReference type="EMBL" id="MBG6135020.1"/>
    </source>
</evidence>
<dbReference type="Gene3D" id="1.10.10.10">
    <property type="entry name" value="Winged helix-like DNA-binding domain superfamily/Winged helix DNA-binding domain"/>
    <property type="match status" value="1"/>
</dbReference>
<dbReference type="AlphaFoldDB" id="A0A8J7G902"/>
<dbReference type="InterPro" id="IPR019885">
    <property type="entry name" value="Tscrpt_reg_HTH_AsnC-type_CS"/>
</dbReference>
<dbReference type="SUPFAM" id="SSF53067">
    <property type="entry name" value="Actin-like ATPase domain"/>
    <property type="match status" value="1"/>
</dbReference>
<evidence type="ECO:0000313" key="3">
    <source>
        <dbReference type="Proteomes" id="UP000622552"/>
    </source>
</evidence>
<dbReference type="Pfam" id="PF00480">
    <property type="entry name" value="ROK"/>
    <property type="match status" value="1"/>
</dbReference>
<dbReference type="SUPFAM" id="SSF46785">
    <property type="entry name" value="Winged helix' DNA-binding domain"/>
    <property type="match status" value="1"/>
</dbReference>
<gene>
    <name evidence="2" type="ORF">IW245_001214</name>
</gene>
<dbReference type="PANTHER" id="PTHR18964:SF173">
    <property type="entry name" value="GLUCOKINASE"/>
    <property type="match status" value="1"/>
</dbReference>